<feature type="transmembrane region" description="Helical" evidence="2">
    <location>
        <begin position="85"/>
        <end position="109"/>
    </location>
</feature>
<sequence>MSAGEDYSAGLLENSHNKKPTHSQVIKEVINWFYGPDAGKFSKEWSKRLLRPRPRLTQALSTTTPEYVTYDTANYPALHGPSARIPYHVIILGGVLILAVFYLLLFLVVSRLRCCRKNQQRTARRRSRETRREANGLYHIEGDVLGSGNVHSSSPKLGGTDDSPPPSYEDAMMLAAGGHSPQQLPAEAKTNQATPSNANNGEDVELN</sequence>
<evidence type="ECO:0000313" key="3">
    <source>
        <dbReference type="EMBL" id="EFX82857.1"/>
    </source>
</evidence>
<name>E9GCI9_DAPPU</name>
<proteinExistence type="predicted"/>
<dbReference type="KEGG" id="dpx:DAPPUDRAFT_302275"/>
<feature type="compositionally biased region" description="Polar residues" evidence="1">
    <location>
        <begin position="189"/>
        <end position="200"/>
    </location>
</feature>
<feature type="region of interest" description="Disordered" evidence="1">
    <location>
        <begin position="118"/>
        <end position="207"/>
    </location>
</feature>
<evidence type="ECO:0000256" key="2">
    <source>
        <dbReference type="SAM" id="Phobius"/>
    </source>
</evidence>
<dbReference type="HOGENOM" id="CLU_1327560_0_0_1"/>
<reference evidence="3 4" key="1">
    <citation type="journal article" date="2011" name="Science">
        <title>The ecoresponsive genome of Daphnia pulex.</title>
        <authorList>
            <person name="Colbourne J.K."/>
            <person name="Pfrender M.E."/>
            <person name="Gilbert D."/>
            <person name="Thomas W.K."/>
            <person name="Tucker A."/>
            <person name="Oakley T.H."/>
            <person name="Tokishita S."/>
            <person name="Aerts A."/>
            <person name="Arnold G.J."/>
            <person name="Basu M.K."/>
            <person name="Bauer D.J."/>
            <person name="Caceres C.E."/>
            <person name="Carmel L."/>
            <person name="Casola C."/>
            <person name="Choi J.H."/>
            <person name="Detter J.C."/>
            <person name="Dong Q."/>
            <person name="Dusheyko S."/>
            <person name="Eads B.D."/>
            <person name="Frohlich T."/>
            <person name="Geiler-Samerotte K.A."/>
            <person name="Gerlach D."/>
            <person name="Hatcher P."/>
            <person name="Jogdeo S."/>
            <person name="Krijgsveld J."/>
            <person name="Kriventseva E.V."/>
            <person name="Kultz D."/>
            <person name="Laforsch C."/>
            <person name="Lindquist E."/>
            <person name="Lopez J."/>
            <person name="Manak J.R."/>
            <person name="Muller J."/>
            <person name="Pangilinan J."/>
            <person name="Patwardhan R.P."/>
            <person name="Pitluck S."/>
            <person name="Pritham E.J."/>
            <person name="Rechtsteiner A."/>
            <person name="Rho M."/>
            <person name="Rogozin I.B."/>
            <person name="Sakarya O."/>
            <person name="Salamov A."/>
            <person name="Schaack S."/>
            <person name="Shapiro H."/>
            <person name="Shiga Y."/>
            <person name="Skalitzky C."/>
            <person name="Smith Z."/>
            <person name="Souvorov A."/>
            <person name="Sung W."/>
            <person name="Tang Z."/>
            <person name="Tsuchiya D."/>
            <person name="Tu H."/>
            <person name="Vos H."/>
            <person name="Wang M."/>
            <person name="Wolf Y.I."/>
            <person name="Yamagata H."/>
            <person name="Yamada T."/>
            <person name="Ye Y."/>
            <person name="Shaw J.R."/>
            <person name="Andrews J."/>
            <person name="Crease T.J."/>
            <person name="Tang H."/>
            <person name="Lucas S.M."/>
            <person name="Robertson H.M."/>
            <person name="Bork P."/>
            <person name="Koonin E.V."/>
            <person name="Zdobnov E.M."/>
            <person name="Grigoriev I.V."/>
            <person name="Lynch M."/>
            <person name="Boore J.L."/>
        </authorList>
    </citation>
    <scope>NUCLEOTIDE SEQUENCE [LARGE SCALE GENOMIC DNA]</scope>
</reference>
<dbReference type="Proteomes" id="UP000000305">
    <property type="component" value="Unassembled WGS sequence"/>
</dbReference>
<gene>
    <name evidence="3" type="ORF">DAPPUDRAFT_302275</name>
</gene>
<dbReference type="InParanoid" id="E9GCI9"/>
<evidence type="ECO:0000313" key="4">
    <source>
        <dbReference type="Proteomes" id="UP000000305"/>
    </source>
</evidence>
<feature type="compositionally biased region" description="Basic residues" evidence="1">
    <location>
        <begin position="118"/>
        <end position="129"/>
    </location>
</feature>
<evidence type="ECO:0000256" key="1">
    <source>
        <dbReference type="SAM" id="MobiDB-lite"/>
    </source>
</evidence>
<accession>E9GCI9</accession>
<dbReference type="AlphaFoldDB" id="E9GCI9"/>
<dbReference type="EMBL" id="GL732539">
    <property type="protein sequence ID" value="EFX82857.1"/>
    <property type="molecule type" value="Genomic_DNA"/>
</dbReference>
<protein>
    <submittedName>
        <fullName evidence="3">Uncharacterized protein</fullName>
    </submittedName>
</protein>
<dbReference type="OrthoDB" id="6364708at2759"/>
<keyword evidence="2" id="KW-1133">Transmembrane helix</keyword>
<keyword evidence="2" id="KW-0472">Membrane</keyword>
<keyword evidence="2" id="KW-0812">Transmembrane</keyword>
<keyword evidence="4" id="KW-1185">Reference proteome</keyword>
<organism evidence="3 4">
    <name type="scientific">Daphnia pulex</name>
    <name type="common">Water flea</name>
    <dbReference type="NCBI Taxonomy" id="6669"/>
    <lineage>
        <taxon>Eukaryota</taxon>
        <taxon>Metazoa</taxon>
        <taxon>Ecdysozoa</taxon>
        <taxon>Arthropoda</taxon>
        <taxon>Crustacea</taxon>
        <taxon>Branchiopoda</taxon>
        <taxon>Diplostraca</taxon>
        <taxon>Cladocera</taxon>
        <taxon>Anomopoda</taxon>
        <taxon>Daphniidae</taxon>
        <taxon>Daphnia</taxon>
    </lineage>
</organism>